<reference evidence="1" key="1">
    <citation type="submission" date="2020-05" db="EMBL/GenBank/DDBJ databases">
        <title>Large-scale comparative analyses of tick genomes elucidate their genetic diversity and vector capacities.</title>
        <authorList>
            <person name="Jia N."/>
            <person name="Wang J."/>
            <person name="Shi W."/>
            <person name="Du L."/>
            <person name="Sun Y."/>
            <person name="Zhan W."/>
            <person name="Jiang J."/>
            <person name="Wang Q."/>
            <person name="Zhang B."/>
            <person name="Ji P."/>
            <person name="Sakyi L.B."/>
            <person name="Cui X."/>
            <person name="Yuan T."/>
            <person name="Jiang B."/>
            <person name="Yang W."/>
            <person name="Lam T.T.-Y."/>
            <person name="Chang Q."/>
            <person name="Ding S."/>
            <person name="Wang X."/>
            <person name="Zhu J."/>
            <person name="Ruan X."/>
            <person name="Zhao L."/>
            <person name="Wei J."/>
            <person name="Que T."/>
            <person name="Du C."/>
            <person name="Cheng J."/>
            <person name="Dai P."/>
            <person name="Han X."/>
            <person name="Huang E."/>
            <person name="Gao Y."/>
            <person name="Liu J."/>
            <person name="Shao H."/>
            <person name="Ye R."/>
            <person name="Li L."/>
            <person name="Wei W."/>
            <person name="Wang X."/>
            <person name="Wang C."/>
            <person name="Yang T."/>
            <person name="Huo Q."/>
            <person name="Li W."/>
            <person name="Guo W."/>
            <person name="Chen H."/>
            <person name="Zhou L."/>
            <person name="Ni X."/>
            <person name="Tian J."/>
            <person name="Zhou Y."/>
            <person name="Sheng Y."/>
            <person name="Liu T."/>
            <person name="Pan Y."/>
            <person name="Xia L."/>
            <person name="Li J."/>
            <person name="Zhao F."/>
            <person name="Cao W."/>
        </authorList>
    </citation>
    <scope>NUCLEOTIDE SEQUENCE</scope>
    <source>
        <strain evidence="1">Hyas-2018</strain>
    </source>
</reference>
<evidence type="ECO:0000313" key="2">
    <source>
        <dbReference type="Proteomes" id="UP000821845"/>
    </source>
</evidence>
<dbReference type="Proteomes" id="UP000821845">
    <property type="component" value="Chromosome 4"/>
</dbReference>
<gene>
    <name evidence="1" type="ORF">HPB50_005235</name>
</gene>
<accession>A0ACB7SGX1</accession>
<comment type="caution">
    <text evidence="1">The sequence shown here is derived from an EMBL/GenBank/DDBJ whole genome shotgun (WGS) entry which is preliminary data.</text>
</comment>
<dbReference type="EMBL" id="CM023484">
    <property type="protein sequence ID" value="KAH6932392.1"/>
    <property type="molecule type" value="Genomic_DNA"/>
</dbReference>
<keyword evidence="2" id="KW-1185">Reference proteome</keyword>
<organism evidence="1 2">
    <name type="scientific">Hyalomma asiaticum</name>
    <name type="common">Tick</name>
    <dbReference type="NCBI Taxonomy" id="266040"/>
    <lineage>
        <taxon>Eukaryota</taxon>
        <taxon>Metazoa</taxon>
        <taxon>Ecdysozoa</taxon>
        <taxon>Arthropoda</taxon>
        <taxon>Chelicerata</taxon>
        <taxon>Arachnida</taxon>
        <taxon>Acari</taxon>
        <taxon>Parasitiformes</taxon>
        <taxon>Ixodida</taxon>
        <taxon>Ixodoidea</taxon>
        <taxon>Ixodidae</taxon>
        <taxon>Hyalomminae</taxon>
        <taxon>Hyalomma</taxon>
    </lineage>
</organism>
<name>A0ACB7SGX1_HYAAI</name>
<evidence type="ECO:0000313" key="1">
    <source>
        <dbReference type="EMBL" id="KAH6932392.1"/>
    </source>
</evidence>
<proteinExistence type="predicted"/>
<sequence>MVSQTKDMTSRIRKAFVAALKSSSWVDPSIREDAINRLNNITVYAGSPGRRLDPQFVEEFYKPLPDVPLNRTFPSWIKARSLSTHYFWADQSNVLYDEEEVNAYYFPSGRYILVPTAIIHRPFLYADVPRTLNYGALGMIIAHEFMHPFDVNHTRHEYWETDKFKKEYITRALCLRRSHRSVLSMTSHPDSLNDNVDSENIADFVGAMLAYKAFSSLPPNHRNVKLAGLNLTSEQLFFISHCLKWCADKSVPTARYAPYRSRCIVPLRNMPEFSSAFNCKTGTIMNPQQKCSFW</sequence>
<protein>
    <submittedName>
        <fullName evidence="1">Uncharacterized protein</fullName>
    </submittedName>
</protein>